<dbReference type="RefSeq" id="YP_008241752.1">
    <property type="nucleotide sequence ID" value="NC_021799.1"/>
</dbReference>
<dbReference type="GeneID" id="16880867"/>
<dbReference type="KEGG" id="vg:16880867"/>
<keyword evidence="1" id="KW-0472">Membrane</keyword>
<feature type="transmembrane region" description="Helical" evidence="1">
    <location>
        <begin position="48"/>
        <end position="66"/>
    </location>
</feature>
<gene>
    <name evidence="2" type="ORF">Phi19:1_gp059</name>
</gene>
<keyword evidence="1" id="KW-0812">Transmembrane</keyword>
<feature type="transmembrane region" description="Helical" evidence="1">
    <location>
        <begin position="7"/>
        <end position="28"/>
    </location>
</feature>
<evidence type="ECO:0008006" key="4">
    <source>
        <dbReference type="Google" id="ProtNLM"/>
    </source>
</evidence>
<proteinExistence type="predicted"/>
<keyword evidence="3" id="KW-1185">Reference proteome</keyword>
<accession>R9ZVX7</accession>
<evidence type="ECO:0000313" key="3">
    <source>
        <dbReference type="Proteomes" id="UP000014730"/>
    </source>
</evidence>
<evidence type="ECO:0000313" key="2">
    <source>
        <dbReference type="EMBL" id="AGO47349.1"/>
    </source>
</evidence>
<dbReference type="EMBL" id="KC821607">
    <property type="protein sequence ID" value="AGO47349.1"/>
    <property type="molecule type" value="Genomic_DNA"/>
</dbReference>
<organism evidence="2 3">
    <name type="scientific">Cellulophaga phage phi19:1</name>
    <dbReference type="NCBI Taxonomy" id="1327970"/>
    <lineage>
        <taxon>Viruses</taxon>
        <taxon>Duplodnaviria</taxon>
        <taxon>Heunggongvirae</taxon>
        <taxon>Uroviricota</taxon>
        <taxon>Caudoviricetes</taxon>
        <taxon>Assiduviridae</taxon>
        <taxon>Cellubavirus</taxon>
        <taxon>Cellubavirus phi19una</taxon>
    </lineage>
</organism>
<reference evidence="2 3" key="1">
    <citation type="journal article" date="2013" name="Proc. Natl. Acad. Sci. U.S.A.">
        <title>Twelve previously unknown phage genera are ubiquitous in global oceans.</title>
        <authorList>
            <person name="Holmfeldt K."/>
            <person name="Solonenko N."/>
            <person name="Shah M."/>
            <person name="Corrier K."/>
            <person name="Riemann L."/>
            <person name="Verberkmoes N.C."/>
            <person name="Sullivan M.B."/>
        </authorList>
    </citation>
    <scope>NUCLEOTIDE SEQUENCE [LARGE SCALE GENOMIC DNA]</scope>
    <source>
        <strain evidence="2">Phi19:1</strain>
    </source>
</reference>
<evidence type="ECO:0000256" key="1">
    <source>
        <dbReference type="SAM" id="Phobius"/>
    </source>
</evidence>
<keyword evidence="1" id="KW-1133">Transmembrane helix</keyword>
<name>R9ZVX7_9CAUD</name>
<dbReference type="Proteomes" id="UP000014730">
    <property type="component" value="Segment"/>
</dbReference>
<reference evidence="3" key="2">
    <citation type="submission" date="2013-03" db="EMBL/GenBank/DDBJ databases">
        <title>The Cellulophaga phages: a novel, diverse, and globally ubiquitous model system.</title>
        <authorList>
            <person name="Holmfeldt K."/>
            <person name="Solonenko N."/>
            <person name="Shah M."/>
            <person name="Corrier K."/>
            <person name="Riemann L."/>
            <person name="VerBerkmoes N.C."/>
            <person name="Sullivan M.B."/>
        </authorList>
    </citation>
    <scope>NUCLEOTIDE SEQUENCE [LARGE SCALE GENOMIC DNA]</scope>
</reference>
<sequence>MKRIKYFFIDLFLYTLFYFLVYIVGWFISFDYNWIASKLDTESNRGFLFLLFVWSNVLFFLIRWCVNDWFKNKI</sequence>
<protein>
    <recommendedName>
        <fullName evidence="4">Transmembrane protein</fullName>
    </recommendedName>
</protein>